<keyword evidence="1" id="KW-1133">Transmembrane helix</keyword>
<proteinExistence type="predicted"/>
<protein>
    <submittedName>
        <fullName evidence="2">Uncharacterized protein</fullName>
    </submittedName>
</protein>
<evidence type="ECO:0000256" key="1">
    <source>
        <dbReference type="SAM" id="Phobius"/>
    </source>
</evidence>
<reference evidence="2" key="1">
    <citation type="submission" date="2018-05" db="EMBL/GenBank/DDBJ databases">
        <authorList>
            <person name="Lanie J.A."/>
            <person name="Ng W.-L."/>
            <person name="Kazmierczak K.M."/>
            <person name="Andrzejewski T.M."/>
            <person name="Davidsen T.M."/>
            <person name="Wayne K.J."/>
            <person name="Tettelin H."/>
            <person name="Glass J.I."/>
            <person name="Rusch D."/>
            <person name="Podicherti R."/>
            <person name="Tsui H.-C.T."/>
            <person name="Winkler M.E."/>
        </authorList>
    </citation>
    <scope>NUCLEOTIDE SEQUENCE</scope>
</reference>
<gene>
    <name evidence="2" type="ORF">METZ01_LOCUS131366</name>
</gene>
<sequence>MKSKSNLLTGLVLITLIIIQSSYLYAANSPNDNEVSLFLIITGLLGGLGMFLYGMEMMSDGMKMTAGDSM</sequence>
<organism evidence="2">
    <name type="scientific">marine metagenome</name>
    <dbReference type="NCBI Taxonomy" id="408172"/>
    <lineage>
        <taxon>unclassified sequences</taxon>
        <taxon>metagenomes</taxon>
        <taxon>ecological metagenomes</taxon>
    </lineage>
</organism>
<name>A0A381YPG2_9ZZZZ</name>
<evidence type="ECO:0000313" key="2">
    <source>
        <dbReference type="EMBL" id="SVA78512.1"/>
    </source>
</evidence>
<accession>A0A381YPG2</accession>
<dbReference type="EMBL" id="UINC01018647">
    <property type="protein sequence ID" value="SVA78512.1"/>
    <property type="molecule type" value="Genomic_DNA"/>
</dbReference>
<feature type="transmembrane region" description="Helical" evidence="1">
    <location>
        <begin position="36"/>
        <end position="55"/>
    </location>
</feature>
<feature type="non-terminal residue" evidence="2">
    <location>
        <position position="70"/>
    </location>
</feature>
<keyword evidence="1" id="KW-0812">Transmembrane</keyword>
<keyword evidence="1" id="KW-0472">Membrane</keyword>
<dbReference type="AlphaFoldDB" id="A0A381YPG2"/>